<evidence type="ECO:0000313" key="2">
    <source>
        <dbReference type="EMBL" id="KAF3552144.1"/>
    </source>
</evidence>
<dbReference type="EMBL" id="QGKV02000832">
    <property type="protein sequence ID" value="KAF3552144.1"/>
    <property type="molecule type" value="Genomic_DNA"/>
</dbReference>
<gene>
    <name evidence="2" type="ORF">DY000_02008417</name>
</gene>
<reference evidence="2 3" key="1">
    <citation type="journal article" date="2020" name="BMC Genomics">
        <title>Intraspecific diversification of the crop wild relative Brassica cretica Lam. using demographic model selection.</title>
        <authorList>
            <person name="Kioukis A."/>
            <person name="Michalopoulou V.A."/>
            <person name="Briers L."/>
            <person name="Pirintsos S."/>
            <person name="Studholme D.J."/>
            <person name="Pavlidis P."/>
            <person name="Sarris P.F."/>
        </authorList>
    </citation>
    <scope>NUCLEOTIDE SEQUENCE [LARGE SCALE GENOMIC DNA]</scope>
    <source>
        <strain evidence="3">cv. PFS-1207/04</strain>
    </source>
</reference>
<feature type="region of interest" description="Disordered" evidence="1">
    <location>
        <begin position="133"/>
        <end position="154"/>
    </location>
</feature>
<accession>A0ABQ7CIZ1</accession>
<proteinExistence type="predicted"/>
<dbReference type="Proteomes" id="UP000266723">
    <property type="component" value="Unassembled WGS sequence"/>
</dbReference>
<organism evidence="2 3">
    <name type="scientific">Brassica cretica</name>
    <name type="common">Mustard</name>
    <dbReference type="NCBI Taxonomy" id="69181"/>
    <lineage>
        <taxon>Eukaryota</taxon>
        <taxon>Viridiplantae</taxon>
        <taxon>Streptophyta</taxon>
        <taxon>Embryophyta</taxon>
        <taxon>Tracheophyta</taxon>
        <taxon>Spermatophyta</taxon>
        <taxon>Magnoliopsida</taxon>
        <taxon>eudicotyledons</taxon>
        <taxon>Gunneridae</taxon>
        <taxon>Pentapetalae</taxon>
        <taxon>rosids</taxon>
        <taxon>malvids</taxon>
        <taxon>Brassicales</taxon>
        <taxon>Brassicaceae</taxon>
        <taxon>Brassiceae</taxon>
        <taxon>Brassica</taxon>
    </lineage>
</organism>
<comment type="caution">
    <text evidence="2">The sequence shown here is derived from an EMBL/GenBank/DDBJ whole genome shotgun (WGS) entry which is preliminary data.</text>
</comment>
<keyword evidence="3" id="KW-1185">Reference proteome</keyword>
<name>A0ABQ7CIZ1_BRACR</name>
<protein>
    <submittedName>
        <fullName evidence="2">Uncharacterized protein</fullName>
    </submittedName>
</protein>
<evidence type="ECO:0000256" key="1">
    <source>
        <dbReference type="SAM" id="MobiDB-lite"/>
    </source>
</evidence>
<evidence type="ECO:0000313" key="3">
    <source>
        <dbReference type="Proteomes" id="UP000266723"/>
    </source>
</evidence>
<sequence length="167" mass="18680">MWKSDSYELQLLKQIPNLKSRQKIESERPSNGPKRITGDLVKKSTCWSKLDSLSQLGRVTELPASRRRPVVGGGQRRWWLTGKSPAAMRRRLPSGERTVAGCGGSGERPAEMAARAIHARNFLLRVWARRGGSRAKTPAPDSSQRHEHTGGLEIARNPMVREISTIY</sequence>